<dbReference type="InterPro" id="IPR036890">
    <property type="entry name" value="HATPase_C_sf"/>
</dbReference>
<keyword evidence="8" id="KW-0067">ATP-binding</keyword>
<dbReference type="Pfam" id="PF01627">
    <property type="entry name" value="Hpt"/>
    <property type="match status" value="1"/>
</dbReference>
<keyword evidence="4" id="KW-1003">Cell membrane</keyword>
<dbReference type="Pfam" id="PF00072">
    <property type="entry name" value="Response_reg"/>
    <property type="match status" value="1"/>
</dbReference>
<dbReference type="SUPFAM" id="SSF55874">
    <property type="entry name" value="ATPase domain of HSP90 chaperone/DNA topoisomerase II/histidine kinase"/>
    <property type="match status" value="1"/>
</dbReference>
<dbReference type="GO" id="GO:0005886">
    <property type="term" value="C:plasma membrane"/>
    <property type="evidence" value="ECO:0007669"/>
    <property type="project" value="UniProtKB-SubCell"/>
</dbReference>
<evidence type="ECO:0000259" key="16">
    <source>
        <dbReference type="PROSITE" id="PS50110"/>
    </source>
</evidence>
<evidence type="ECO:0000256" key="4">
    <source>
        <dbReference type="ARBA" id="ARBA00022475"/>
    </source>
</evidence>
<keyword evidence="9 14" id="KW-1133">Transmembrane helix</keyword>
<evidence type="ECO:0000259" key="15">
    <source>
        <dbReference type="PROSITE" id="PS50109"/>
    </source>
</evidence>
<sequence>MVVKSSLYSASWSRVLRFFKRVRTELRRRPDSEHEMTINRFVLSGVVLAYLSIASALGSADAAVMLRETAIYFAAYDLLSLLLFCHILYRPGVSVTRRLLAIVLDLGLFSYGVAVGGESTAALYPIYLWVILGNGFRFGVKYLFAASFVAVIGFGSVIVVSEFWRTHLALSAGLLAGLVVLPLYVSRLIAKLSEAQRQAEAASRAKSLFIASVSHELRTPLNAIIGLGNLLGKTKLDSDQGNMARTITTAGQSLLGLINSILDFSRVESGVRRAVMAEFDVYASLENVRRMLAVQVGEKKLRLSLHITPRTPRFLKGDLHALEGPLVNLVGNAVKFTQEGYVTIAADAIERQGGEITLRVEISDTGIGISPEAQTRIFESFTQADETIVDRFGGTGLGLATSKQLVERAGGTIGVESAPGAGSTFWFEIDFSASEKAAAPADPVNVSYVLLSRDPVVQRQLASGRSLAVAETPQETMALLSQPRAAASRPVVLLLDAAMVTADAVEDFANRFAQKDGRDKLAIVLIGATDEDDLPHPSLRSLCVSRLSRPLEPQAVVRTLAIAESGFFASPSPASDHVPDRGKPLSVLVADDNRTNQMVLSKILGLANHTVALVDDGEAALDALEEGSFDIVLMDVNMPVLNGIDATKLYRFAALGQKTVPIVALTADASPDTQRRCSEAGMVACISKPVDAEELLTAISAIVAGDQSGEPAPPSRAVPAAVRTEPLLAMPARNARFAPVDQRTLDRLEQLGDKQFVQELAQLFADDAGKTIEDIGSAVANGDARAFQDSVHALRSSAANIGALEIFKMCLAWRDASPRDLAVNGEEYLVLVRDEFDRVCESLGVAPAVSPSRLEKSAEWHHTRRQ</sequence>
<dbReference type="GO" id="GO:0000155">
    <property type="term" value="F:phosphorelay sensor kinase activity"/>
    <property type="evidence" value="ECO:0007669"/>
    <property type="project" value="InterPro"/>
</dbReference>
<comment type="subcellular location">
    <subcellularLocation>
        <location evidence="2">Cell membrane</location>
        <topology evidence="2">Multi-pass membrane protein</topology>
    </subcellularLocation>
</comment>
<dbReference type="CDD" id="cd00082">
    <property type="entry name" value="HisKA"/>
    <property type="match status" value="1"/>
</dbReference>
<dbReference type="Gene3D" id="1.10.287.130">
    <property type="match status" value="1"/>
</dbReference>
<keyword evidence="5 13" id="KW-0597">Phosphoprotein</keyword>
<dbReference type="PROSITE" id="PS50110">
    <property type="entry name" value="RESPONSE_REGULATORY"/>
    <property type="match status" value="1"/>
</dbReference>
<feature type="domain" description="HPt" evidence="17">
    <location>
        <begin position="753"/>
        <end position="846"/>
    </location>
</feature>
<evidence type="ECO:0000256" key="5">
    <source>
        <dbReference type="ARBA" id="ARBA00022553"/>
    </source>
</evidence>
<feature type="modified residue" description="4-aspartylphosphate" evidence="13">
    <location>
        <position position="635"/>
    </location>
</feature>
<proteinExistence type="predicted"/>
<dbReference type="SUPFAM" id="SSF47384">
    <property type="entry name" value="Homodimeric domain of signal transducing histidine kinase"/>
    <property type="match status" value="1"/>
</dbReference>
<evidence type="ECO:0000259" key="17">
    <source>
        <dbReference type="PROSITE" id="PS50894"/>
    </source>
</evidence>
<feature type="domain" description="Histidine kinase" evidence="15">
    <location>
        <begin position="212"/>
        <end position="433"/>
    </location>
</feature>
<dbReference type="SMART" id="SM00388">
    <property type="entry name" value="HisKA"/>
    <property type="match status" value="1"/>
</dbReference>
<dbReference type="SUPFAM" id="SSF52172">
    <property type="entry name" value="CheY-like"/>
    <property type="match status" value="1"/>
</dbReference>
<dbReference type="Pfam" id="PF02518">
    <property type="entry name" value="HATPase_c"/>
    <property type="match status" value="1"/>
</dbReference>
<comment type="catalytic activity">
    <reaction evidence="1">
        <text>ATP + protein L-histidine = ADP + protein N-phospho-L-histidine.</text>
        <dbReference type="EC" id="2.7.13.3"/>
    </reaction>
</comment>
<dbReference type="CDD" id="cd16922">
    <property type="entry name" value="HATPase_EvgS-ArcB-TorS-like"/>
    <property type="match status" value="1"/>
</dbReference>
<dbReference type="SUPFAM" id="SSF47226">
    <property type="entry name" value="Histidine-containing phosphotransfer domain, HPT domain"/>
    <property type="match status" value="1"/>
</dbReference>
<dbReference type="Gene3D" id="1.20.120.160">
    <property type="entry name" value="HPT domain"/>
    <property type="match status" value="1"/>
</dbReference>
<dbReference type="Gene3D" id="3.30.565.10">
    <property type="entry name" value="Histidine kinase-like ATPase, C-terminal domain"/>
    <property type="match status" value="1"/>
</dbReference>
<keyword evidence="10" id="KW-0902">Two-component regulatory system</keyword>
<dbReference type="FunFam" id="3.30.565.10:FF:000010">
    <property type="entry name" value="Sensor histidine kinase RcsC"/>
    <property type="match status" value="1"/>
</dbReference>
<evidence type="ECO:0000256" key="7">
    <source>
        <dbReference type="ARBA" id="ARBA00022741"/>
    </source>
</evidence>
<evidence type="ECO:0000256" key="10">
    <source>
        <dbReference type="ARBA" id="ARBA00023012"/>
    </source>
</evidence>
<gene>
    <name evidence="18" type="ORF">FEZ63_11680</name>
</gene>
<dbReference type="PROSITE" id="PS50894">
    <property type="entry name" value="HPT"/>
    <property type="match status" value="1"/>
</dbReference>
<feature type="transmembrane region" description="Helical" evidence="14">
    <location>
        <begin position="70"/>
        <end position="89"/>
    </location>
</feature>
<keyword evidence="7" id="KW-0547">Nucleotide-binding</keyword>
<feature type="transmembrane region" description="Helical" evidence="14">
    <location>
        <begin position="37"/>
        <end position="58"/>
    </location>
</feature>
<feature type="domain" description="Response regulatory" evidence="16">
    <location>
        <begin position="586"/>
        <end position="703"/>
    </location>
</feature>
<dbReference type="EC" id="2.7.13.3" evidence="3"/>
<accession>A0A5N3PBJ9</accession>
<comment type="caution">
    <text evidence="18">The sequence shown here is derived from an EMBL/GenBank/DDBJ whole genome shotgun (WGS) entry which is preliminary data.</text>
</comment>
<dbReference type="CDD" id="cd17546">
    <property type="entry name" value="REC_hyHK_CKI1_RcsC-like"/>
    <property type="match status" value="1"/>
</dbReference>
<dbReference type="InterPro" id="IPR001789">
    <property type="entry name" value="Sig_transdc_resp-reg_receiver"/>
</dbReference>
<dbReference type="EMBL" id="VCMV01000014">
    <property type="protein sequence ID" value="KAB0267080.1"/>
    <property type="molecule type" value="Genomic_DNA"/>
</dbReference>
<evidence type="ECO:0000256" key="13">
    <source>
        <dbReference type="PROSITE-ProRule" id="PRU00169"/>
    </source>
</evidence>
<feature type="transmembrane region" description="Helical" evidence="14">
    <location>
        <begin position="142"/>
        <end position="161"/>
    </location>
</feature>
<evidence type="ECO:0000256" key="14">
    <source>
        <dbReference type="SAM" id="Phobius"/>
    </source>
</evidence>
<evidence type="ECO:0000256" key="1">
    <source>
        <dbReference type="ARBA" id="ARBA00000085"/>
    </source>
</evidence>
<dbReference type="InterPro" id="IPR036641">
    <property type="entry name" value="HPT_dom_sf"/>
</dbReference>
<dbReference type="Proteomes" id="UP000325684">
    <property type="component" value="Unassembled WGS sequence"/>
</dbReference>
<dbReference type="GO" id="GO:0005524">
    <property type="term" value="F:ATP binding"/>
    <property type="evidence" value="ECO:0007669"/>
    <property type="project" value="UniProtKB-KW"/>
</dbReference>
<evidence type="ECO:0000313" key="18">
    <source>
        <dbReference type="EMBL" id="KAB0267080.1"/>
    </source>
</evidence>
<dbReference type="RefSeq" id="WP_150944537.1">
    <property type="nucleotide sequence ID" value="NZ_VCMV01000014.1"/>
</dbReference>
<dbReference type="Gene3D" id="3.40.50.2300">
    <property type="match status" value="1"/>
</dbReference>
<evidence type="ECO:0000313" key="19">
    <source>
        <dbReference type="Proteomes" id="UP000325684"/>
    </source>
</evidence>
<evidence type="ECO:0000256" key="9">
    <source>
        <dbReference type="ARBA" id="ARBA00022989"/>
    </source>
</evidence>
<dbReference type="SMART" id="SM00387">
    <property type="entry name" value="HATPase_c"/>
    <property type="match status" value="1"/>
</dbReference>
<dbReference type="InterPro" id="IPR003594">
    <property type="entry name" value="HATPase_dom"/>
</dbReference>
<dbReference type="SMART" id="SM00448">
    <property type="entry name" value="REC"/>
    <property type="match status" value="1"/>
</dbReference>
<dbReference type="Pfam" id="PF00512">
    <property type="entry name" value="HisKA"/>
    <property type="match status" value="1"/>
</dbReference>
<feature type="transmembrane region" description="Helical" evidence="14">
    <location>
        <begin position="168"/>
        <end position="185"/>
    </location>
</feature>
<evidence type="ECO:0000256" key="2">
    <source>
        <dbReference type="ARBA" id="ARBA00004651"/>
    </source>
</evidence>
<keyword evidence="6 14" id="KW-0812">Transmembrane</keyword>
<dbReference type="InterPro" id="IPR008207">
    <property type="entry name" value="Sig_transdc_His_kin_Hpt_dom"/>
</dbReference>
<keyword evidence="11 14" id="KW-0472">Membrane</keyword>
<evidence type="ECO:0000256" key="11">
    <source>
        <dbReference type="ARBA" id="ARBA00023136"/>
    </source>
</evidence>
<protein>
    <recommendedName>
        <fullName evidence="3">histidine kinase</fullName>
        <ecNumber evidence="3">2.7.13.3</ecNumber>
    </recommendedName>
</protein>
<dbReference type="OrthoDB" id="9789782at2"/>
<dbReference type="PANTHER" id="PTHR45339:SF1">
    <property type="entry name" value="HYBRID SIGNAL TRANSDUCTION HISTIDINE KINASE J"/>
    <property type="match status" value="1"/>
</dbReference>
<keyword evidence="19" id="KW-1185">Reference proteome</keyword>
<evidence type="ECO:0000256" key="12">
    <source>
        <dbReference type="PROSITE-ProRule" id="PRU00110"/>
    </source>
</evidence>
<reference evidence="18 19" key="1">
    <citation type="journal article" date="2019" name="Microorganisms">
        <title>Genome Insights into the Novel Species Microvirga brassicacearum, a Rapeseed Endophyte with Biotechnological Potential.</title>
        <authorList>
            <person name="Jimenez-Gomez A."/>
            <person name="Saati-Santamaria Z."/>
            <person name="Igual J.M."/>
            <person name="Rivas R."/>
            <person name="Mateos P.F."/>
            <person name="Garcia-Fraile P."/>
        </authorList>
    </citation>
    <scope>NUCLEOTIDE SEQUENCE [LARGE SCALE GENOMIC DNA]</scope>
    <source>
        <strain evidence="18 19">CDVBN77</strain>
    </source>
</reference>
<feature type="transmembrane region" description="Helical" evidence="14">
    <location>
        <begin position="101"/>
        <end position="130"/>
    </location>
</feature>
<dbReference type="PROSITE" id="PS50109">
    <property type="entry name" value="HIS_KIN"/>
    <property type="match status" value="1"/>
</dbReference>
<evidence type="ECO:0000256" key="6">
    <source>
        <dbReference type="ARBA" id="ARBA00022692"/>
    </source>
</evidence>
<dbReference type="PANTHER" id="PTHR45339">
    <property type="entry name" value="HYBRID SIGNAL TRANSDUCTION HISTIDINE KINASE J"/>
    <property type="match status" value="1"/>
</dbReference>
<name>A0A5N3PBJ9_9HYPH</name>
<dbReference type="InterPro" id="IPR004358">
    <property type="entry name" value="Sig_transdc_His_kin-like_C"/>
</dbReference>
<dbReference type="PRINTS" id="PR00344">
    <property type="entry name" value="BCTRLSENSOR"/>
</dbReference>
<evidence type="ECO:0000256" key="3">
    <source>
        <dbReference type="ARBA" id="ARBA00012438"/>
    </source>
</evidence>
<feature type="modified residue" description="Phosphohistidine" evidence="12">
    <location>
        <position position="792"/>
    </location>
</feature>
<dbReference type="InterPro" id="IPR003661">
    <property type="entry name" value="HisK_dim/P_dom"/>
</dbReference>
<organism evidence="18 19">
    <name type="scientific">Microvirga brassicacearum</name>
    <dbReference type="NCBI Taxonomy" id="2580413"/>
    <lineage>
        <taxon>Bacteria</taxon>
        <taxon>Pseudomonadati</taxon>
        <taxon>Pseudomonadota</taxon>
        <taxon>Alphaproteobacteria</taxon>
        <taxon>Hyphomicrobiales</taxon>
        <taxon>Methylobacteriaceae</taxon>
        <taxon>Microvirga</taxon>
    </lineage>
</organism>
<evidence type="ECO:0000256" key="8">
    <source>
        <dbReference type="ARBA" id="ARBA00022840"/>
    </source>
</evidence>
<dbReference type="InterPro" id="IPR011006">
    <property type="entry name" value="CheY-like_superfamily"/>
</dbReference>
<dbReference type="InterPro" id="IPR005467">
    <property type="entry name" value="His_kinase_dom"/>
</dbReference>
<dbReference type="AlphaFoldDB" id="A0A5N3PBJ9"/>
<dbReference type="InterPro" id="IPR036097">
    <property type="entry name" value="HisK_dim/P_sf"/>
</dbReference>